<evidence type="ECO:0000256" key="1">
    <source>
        <dbReference type="ARBA" id="ARBA00008390"/>
    </source>
</evidence>
<gene>
    <name evidence="4" type="ORF">MGAL_10B052423</name>
</gene>
<evidence type="ECO:0000313" key="5">
    <source>
        <dbReference type="Proteomes" id="UP000596742"/>
    </source>
</evidence>
<sequence>MSSDDLKTALGGKWKVYKSEKFEEFLKEMGINLVMRKAVANMSPTNTFTIDGNSITINIEAGPKKMEEKYTLNEEVDRKTDAGEMVKSKATFVDGKLTIVNTPTDATKKVVTVVREKQGDDLVMTMTRGDVSAKRYFKKA</sequence>
<dbReference type="InterPro" id="IPR000566">
    <property type="entry name" value="Lipocln_cytosolic_FA-bd_dom"/>
</dbReference>
<name>A0A8B6D2W8_MYTGA</name>
<dbReference type="AlphaFoldDB" id="A0A8B6D2W8"/>
<dbReference type="OrthoDB" id="412780at2759"/>
<dbReference type="PRINTS" id="PR00178">
    <property type="entry name" value="FATTYACIDBP"/>
</dbReference>
<dbReference type="EMBL" id="UYJE01002666">
    <property type="protein sequence ID" value="VDI12751.1"/>
    <property type="molecule type" value="Genomic_DNA"/>
</dbReference>
<comment type="similarity">
    <text evidence="1">Belongs to the calycin superfamily. Fatty-acid binding protein (FABP) family.</text>
</comment>
<dbReference type="Proteomes" id="UP000596742">
    <property type="component" value="Unassembled WGS sequence"/>
</dbReference>
<organism evidence="4 5">
    <name type="scientific">Mytilus galloprovincialis</name>
    <name type="common">Mediterranean mussel</name>
    <dbReference type="NCBI Taxonomy" id="29158"/>
    <lineage>
        <taxon>Eukaryota</taxon>
        <taxon>Metazoa</taxon>
        <taxon>Spiralia</taxon>
        <taxon>Lophotrochozoa</taxon>
        <taxon>Mollusca</taxon>
        <taxon>Bivalvia</taxon>
        <taxon>Autobranchia</taxon>
        <taxon>Pteriomorphia</taxon>
        <taxon>Mytilida</taxon>
        <taxon>Mytiloidea</taxon>
        <taxon>Mytilidae</taxon>
        <taxon>Mytilinae</taxon>
        <taxon>Mytilus</taxon>
    </lineage>
</organism>
<dbReference type="GO" id="GO:0008289">
    <property type="term" value="F:lipid binding"/>
    <property type="evidence" value="ECO:0007669"/>
    <property type="project" value="UniProtKB-KW"/>
</dbReference>
<dbReference type="Pfam" id="PF00061">
    <property type="entry name" value="Lipocalin"/>
    <property type="match status" value="1"/>
</dbReference>
<dbReference type="InterPro" id="IPR012674">
    <property type="entry name" value="Calycin"/>
</dbReference>
<accession>A0A8B6D2W8</accession>
<keyword evidence="5" id="KW-1185">Reference proteome</keyword>
<evidence type="ECO:0000256" key="2">
    <source>
        <dbReference type="ARBA" id="ARBA00023121"/>
    </source>
</evidence>
<feature type="domain" description="Lipocalin/cytosolic fatty-acid binding" evidence="3">
    <location>
        <begin position="12"/>
        <end position="135"/>
    </location>
</feature>
<dbReference type="InterPro" id="IPR000463">
    <property type="entry name" value="Fatty_acid-bd"/>
</dbReference>
<proteinExistence type="inferred from homology"/>
<protein>
    <submittedName>
        <fullName evidence="4">Fatty acid-binding protein 7, brain</fullName>
    </submittedName>
</protein>
<dbReference type="SUPFAM" id="SSF50814">
    <property type="entry name" value="Lipocalins"/>
    <property type="match status" value="1"/>
</dbReference>
<dbReference type="Gene3D" id="2.40.128.20">
    <property type="match status" value="1"/>
</dbReference>
<reference evidence="4" key="1">
    <citation type="submission" date="2018-11" db="EMBL/GenBank/DDBJ databases">
        <authorList>
            <person name="Alioto T."/>
            <person name="Alioto T."/>
        </authorList>
    </citation>
    <scope>NUCLEOTIDE SEQUENCE</scope>
</reference>
<dbReference type="CDD" id="cd00742">
    <property type="entry name" value="FABP"/>
    <property type="match status" value="1"/>
</dbReference>
<comment type="caution">
    <text evidence="4">The sequence shown here is derived from an EMBL/GenBank/DDBJ whole genome shotgun (WGS) entry which is preliminary data.</text>
</comment>
<keyword evidence="2" id="KW-0446">Lipid-binding</keyword>
<evidence type="ECO:0000313" key="4">
    <source>
        <dbReference type="EMBL" id="VDI12751.1"/>
    </source>
</evidence>
<dbReference type="PANTHER" id="PTHR11955">
    <property type="entry name" value="FATTY ACID BINDING PROTEIN"/>
    <property type="match status" value="1"/>
</dbReference>
<evidence type="ECO:0000259" key="3">
    <source>
        <dbReference type="Pfam" id="PF00061"/>
    </source>
</evidence>
<dbReference type="InterPro" id="IPR031259">
    <property type="entry name" value="ILBP"/>
</dbReference>